<sequence length="282" mass="32402">MQPNKDNAHKYADIPTLNEAWLDWLATPAGFNLHQQELVLFNEVLPNARGYALVVSSLANPELLVESSKTAHQWWLKAHMCTQGAMTSVQVDPLQWPFEDDSLDVVILHHTLDYAQWPHQTLREAARCLNDSGRLIVVGYNPFSLWGMGKMIFGRWSQRFPWLCRFINPWRVADWLTMLDCRVVKAYYTRPLLPWGTGEVGKYFFLKKKPDAAKKIPSGFWPGASYMLVCKPETPCLTPIQKDWRRRQFTNLPIAGRTFNVNPIASEPNKRAETNNSDSLKS</sequence>
<feature type="domain" description="Methyltransferase type 11" evidence="1">
    <location>
        <begin position="82"/>
        <end position="137"/>
    </location>
</feature>
<protein>
    <recommendedName>
        <fullName evidence="1">Methyltransferase type 11 domain-containing protein</fullName>
    </recommendedName>
</protein>
<dbReference type="Proteomes" id="UP001161389">
    <property type="component" value="Unassembled WGS sequence"/>
</dbReference>
<dbReference type="InterPro" id="IPR029063">
    <property type="entry name" value="SAM-dependent_MTases_sf"/>
</dbReference>
<accession>A0AA37SAL6</accession>
<dbReference type="Gene3D" id="3.40.50.150">
    <property type="entry name" value="Vaccinia Virus protein VP39"/>
    <property type="match status" value="1"/>
</dbReference>
<dbReference type="EMBL" id="BSNM01000015">
    <property type="protein sequence ID" value="GLQ32250.1"/>
    <property type="molecule type" value="Genomic_DNA"/>
</dbReference>
<dbReference type="RefSeq" id="WP_284382178.1">
    <property type="nucleotide sequence ID" value="NZ_BSNM01000015.1"/>
</dbReference>
<dbReference type="SUPFAM" id="SSF53335">
    <property type="entry name" value="S-adenosyl-L-methionine-dependent methyltransferases"/>
    <property type="match status" value="1"/>
</dbReference>
<reference evidence="2" key="1">
    <citation type="journal article" date="2014" name="Int. J. Syst. Evol. Microbiol.">
        <title>Complete genome sequence of Corynebacterium casei LMG S-19264T (=DSM 44701T), isolated from a smear-ripened cheese.</title>
        <authorList>
            <consortium name="US DOE Joint Genome Institute (JGI-PGF)"/>
            <person name="Walter F."/>
            <person name="Albersmeier A."/>
            <person name="Kalinowski J."/>
            <person name="Ruckert C."/>
        </authorList>
    </citation>
    <scope>NUCLEOTIDE SEQUENCE</scope>
    <source>
        <strain evidence="2">NBRC 110071</strain>
    </source>
</reference>
<evidence type="ECO:0000313" key="3">
    <source>
        <dbReference type="Proteomes" id="UP001161389"/>
    </source>
</evidence>
<dbReference type="InterPro" id="IPR013216">
    <property type="entry name" value="Methyltransf_11"/>
</dbReference>
<evidence type="ECO:0000259" key="1">
    <source>
        <dbReference type="Pfam" id="PF08241"/>
    </source>
</evidence>
<organism evidence="2 3">
    <name type="scientific">Litoribrevibacter albus</name>
    <dbReference type="NCBI Taxonomy" id="1473156"/>
    <lineage>
        <taxon>Bacteria</taxon>
        <taxon>Pseudomonadati</taxon>
        <taxon>Pseudomonadota</taxon>
        <taxon>Gammaproteobacteria</taxon>
        <taxon>Oceanospirillales</taxon>
        <taxon>Oceanospirillaceae</taxon>
        <taxon>Litoribrevibacter</taxon>
    </lineage>
</organism>
<dbReference type="GO" id="GO:0008757">
    <property type="term" value="F:S-adenosylmethionine-dependent methyltransferase activity"/>
    <property type="evidence" value="ECO:0007669"/>
    <property type="project" value="InterPro"/>
</dbReference>
<keyword evidence="3" id="KW-1185">Reference proteome</keyword>
<reference evidence="2" key="2">
    <citation type="submission" date="2023-01" db="EMBL/GenBank/DDBJ databases">
        <title>Draft genome sequence of Litoribrevibacter albus strain NBRC 110071.</title>
        <authorList>
            <person name="Sun Q."/>
            <person name="Mori K."/>
        </authorList>
    </citation>
    <scope>NUCLEOTIDE SEQUENCE</scope>
    <source>
        <strain evidence="2">NBRC 110071</strain>
    </source>
</reference>
<evidence type="ECO:0000313" key="2">
    <source>
        <dbReference type="EMBL" id="GLQ32250.1"/>
    </source>
</evidence>
<dbReference type="Pfam" id="PF08241">
    <property type="entry name" value="Methyltransf_11"/>
    <property type="match status" value="1"/>
</dbReference>
<dbReference type="AlphaFoldDB" id="A0AA37SAL6"/>
<comment type="caution">
    <text evidence="2">The sequence shown here is derived from an EMBL/GenBank/DDBJ whole genome shotgun (WGS) entry which is preliminary data.</text>
</comment>
<gene>
    <name evidence="2" type="ORF">GCM10007876_27290</name>
</gene>
<name>A0AA37SAL6_9GAMM</name>
<proteinExistence type="predicted"/>